<dbReference type="RefSeq" id="WP_052536712.1">
    <property type="nucleotide sequence ID" value="NZ_CSUW01000016.1"/>
</dbReference>
<dbReference type="EMBL" id="CSUW01000016">
    <property type="protein sequence ID" value="CPT67115.1"/>
    <property type="molecule type" value="Genomic_DNA"/>
</dbReference>
<protein>
    <submittedName>
        <fullName evidence="2">Uncharacterized protein</fullName>
    </submittedName>
</protein>
<reference evidence="2 3" key="1">
    <citation type="submission" date="2015-03" db="EMBL/GenBank/DDBJ databases">
        <authorList>
            <consortium name="Pathogen Informatics"/>
            <person name="Murphy D."/>
        </authorList>
    </citation>
    <scope>NUCLEOTIDE SEQUENCE [LARGE SCALE GENOMIC DNA]</scope>
    <source>
        <strain evidence="2 3">PAP036</strain>
    </source>
</reference>
<feature type="region of interest" description="Disordered" evidence="1">
    <location>
        <begin position="93"/>
        <end position="116"/>
    </location>
</feature>
<evidence type="ECO:0000256" key="1">
    <source>
        <dbReference type="SAM" id="MobiDB-lite"/>
    </source>
</evidence>
<comment type="caution">
    <text evidence="2">The sequence shown here is derived from an EMBL/GenBank/DDBJ whole genome shotgun (WGS) entry which is preliminary data.</text>
</comment>
<sequence>MAARLEIRFNDRVIYLQDVDEYTIDTTAEGTVTLAAIESGHRADPAIPTGTVMDGVISLDNLPPESVVIAPDAHLSDVTNQDPEVLETVHTGEAYTTTGGEDHTPAADTGKGAKGK</sequence>
<dbReference type="AlphaFoldDB" id="A0AB33TG83"/>
<proteinExistence type="predicted"/>
<evidence type="ECO:0000313" key="3">
    <source>
        <dbReference type="Proteomes" id="UP000038487"/>
    </source>
</evidence>
<accession>A0AB33TG83</accession>
<name>A0AB33TG83_9MYCO</name>
<gene>
    <name evidence="2" type="ORF">ERS075527_05108</name>
</gene>
<evidence type="ECO:0000313" key="2">
    <source>
        <dbReference type="EMBL" id="CPT67115.1"/>
    </source>
</evidence>
<dbReference type="Proteomes" id="UP000038487">
    <property type="component" value="Unassembled WGS sequence"/>
</dbReference>
<organism evidence="2 3">
    <name type="scientific">Mycobacteroides abscessus</name>
    <dbReference type="NCBI Taxonomy" id="36809"/>
    <lineage>
        <taxon>Bacteria</taxon>
        <taxon>Bacillati</taxon>
        <taxon>Actinomycetota</taxon>
        <taxon>Actinomycetes</taxon>
        <taxon>Mycobacteriales</taxon>
        <taxon>Mycobacteriaceae</taxon>
        <taxon>Mycobacteroides</taxon>
    </lineage>
</organism>